<reference evidence="1 2" key="1">
    <citation type="submission" date="2019-05" db="EMBL/GenBank/DDBJ databases">
        <title>The compact genome of Giardia muris reveals important steps in the evolution of intestinal protozoan parasites.</title>
        <authorList>
            <person name="Xu F."/>
            <person name="Jimenez-Gonzalez A."/>
            <person name="Einarsson E."/>
            <person name="Astvaldsson A."/>
            <person name="Peirasmaki D."/>
            <person name="Eckmann L."/>
            <person name="Andersson J.O."/>
            <person name="Svard S.G."/>
            <person name="Jerlstrom-Hultqvist J."/>
        </authorList>
    </citation>
    <scope>NUCLEOTIDE SEQUENCE [LARGE SCALE GENOMIC DNA]</scope>
    <source>
        <strain evidence="1 2">Roberts-Thomson</strain>
    </source>
</reference>
<dbReference type="EMBL" id="VDLU01000005">
    <property type="protein sequence ID" value="TNJ26342.1"/>
    <property type="molecule type" value="Genomic_DNA"/>
</dbReference>
<comment type="caution">
    <text evidence="1">The sequence shown here is derived from an EMBL/GenBank/DDBJ whole genome shotgun (WGS) entry which is preliminary data.</text>
</comment>
<sequence>MTDAPDSEHCSIVSPETILSVGELRNGTLKSGLDSSMGIASHHEATLKDQVQDLPRLVGAFLSTLETDMRLPELIENILMELSANTALVSCTFGQDIFKRSLTLLEERVAEPGCDVSGLLEIINHFLLAHPTLAYELLTVSGNGDEKDGGVLYLEVLNMLIIGRAVELDADTHTIFLASEEVAFPILKAVQIYCDCMYNILSVQLGAPSPIPLVPFVSTGLSDLSHTLSTARVQNQFIALIESLIAVVLAAINVDDTTITYLSQRAPLVYQASAGEGKDTHIIEISLTLIFDTIDVMAGIRTGLSLSIPELALRISDADSEKLFCGLVEVLEQAVARIIVATATILNGGPMDALFMHNTTSILTSDLDEHTNAIVLSFSTVTRPALYTVRILGLILQMNWVGLSEFHLEHLRRFMRAIVILVLGFQREALSTRILASESIKDPMKAVMSCLIRSFTQSLDITVLRAIKGLVECENGMACGDLAEDITELLLVCGCEVLQFGLSNGESPLKLFLTIISNASLREVSEPLAIALLPRLLKLFTIPDSTLSEQDEISLSRVAKNISNRIRSSDGVQASLRNLASTSFSTFIRDTSNRPTVLLHLSGLYFDLLSRKTEALPHVQNVDRSLTLQMLGDASDADVILAHEVLSTVHEAFLALFYDRKGLDVFGPSLVVPVTMQVTQIRALRVATSAHLSDMCFGVLQKGCSLLADMAGTTEDLMQEALEMTLDCLFYALFTKLSEARRVSRHQKTPSCFSLVRRLLRLITPQPMLLQRLMLATDLQGLLYRADMACATAACELTEAYEAVSQLLATLRAKDLLSLQRQDGEHELHPIDQQIRTVRTQILSLSVLNNRTSLPASQLGVVIMHVYNTVNGRGSDPVLRLTGLRLCVDLLSCFVPRPLLSQDQISVSAMWDLVDAELVKEEVGDDDYIIPDAFLAEDRSYIIGTFSVLRESVLLNDFTLAQRALLLSHCIVCTIIAHDYPVKGLSEILLDRRVYEHLLSPNCDPAIGALGLQLAELCLYFPICIARASRKRGALLELHQVCQTFSYILNRCSALLEEREDKGRNPVFIAACLRFADRLMQVTNSIGLLGVMRDDISAFFQLLIKGTINDMALTQDFLLVETLYTYICLVLQEETFMATQDCATRATCRNLTLVSIVICKCLLMDMSSEPVEPIGLPDKLEQQYVIRIRKISSILKNLSTFMLKDEDFTTVLLHTLLRYLQELAPEESHSLPTKSLCRKLTIQTFSIVLDILLRQKGHQEVVQTLRGFLIDQWSGVAAFILYIIAIPTGNTELVEGQLKIFEGTAWKRLMQVFDEQVDPSACEKVRGVALQILLIVFSSMSQPHSTSSSCRPASSTSTQITLNSLEPERAHPIESCALVGSFAQIPMVLIDYMRLPNEDPALLVMAFDILTILVRGKQDTVVASLVQPETLKLLLDTVVMYQNRISGLVEKATVSAPPLSTLQLVPRVLCGVLACIKELLGASVAIERVRLDGQLYAVISDYIAIAVKVCMALEDRRPNDPSTCVPDDQDVFLTRLIDTVALGSIVLSDAAGRDSAFAQLIPEREDCASSQLIQAPYASSMYLSSYGMASSLAVSGASAAYAYLSEVLQVLVQRELEKAPGLDYLLGLSLHARHLGRQGHDADALATLQAECASLMAALNIAGGASF</sequence>
<accession>A0A4Z1SL41</accession>
<dbReference type="VEuPathDB" id="GiardiaDB:GMRT_13375"/>
<organism evidence="1 2">
    <name type="scientific">Giardia muris</name>
    <dbReference type="NCBI Taxonomy" id="5742"/>
    <lineage>
        <taxon>Eukaryota</taxon>
        <taxon>Metamonada</taxon>
        <taxon>Diplomonadida</taxon>
        <taxon>Hexamitidae</taxon>
        <taxon>Giardiinae</taxon>
        <taxon>Giardia</taxon>
    </lineage>
</organism>
<gene>
    <name evidence="1" type="ORF">GMRT_13375</name>
</gene>
<keyword evidence="2" id="KW-1185">Reference proteome</keyword>
<evidence type="ECO:0000313" key="2">
    <source>
        <dbReference type="Proteomes" id="UP000315496"/>
    </source>
</evidence>
<name>A0A4Z1SL41_GIAMU</name>
<evidence type="ECO:0000313" key="1">
    <source>
        <dbReference type="EMBL" id="TNJ26342.1"/>
    </source>
</evidence>
<proteinExistence type="predicted"/>
<dbReference type="Proteomes" id="UP000315496">
    <property type="component" value="Chromosome 5"/>
</dbReference>
<protein>
    <submittedName>
        <fullName evidence="1">Uncharacterized protein</fullName>
    </submittedName>
</protein>